<dbReference type="EC" id="2.1.1.79" evidence="7"/>
<dbReference type="Pfam" id="PF02353">
    <property type="entry name" value="CMAS"/>
    <property type="match status" value="1"/>
</dbReference>
<evidence type="ECO:0000256" key="4">
    <source>
        <dbReference type="ARBA" id="ARBA00022691"/>
    </source>
</evidence>
<dbReference type="KEGG" id="micc:AUP74_01934"/>
<dbReference type="SUPFAM" id="SSF53335">
    <property type="entry name" value="S-adenosyl-L-methionine-dependent methyltransferases"/>
    <property type="match status" value="1"/>
</dbReference>
<dbReference type="PANTHER" id="PTHR43667">
    <property type="entry name" value="CYCLOPROPANE-FATTY-ACYL-PHOSPHOLIPID SYNTHASE"/>
    <property type="match status" value="1"/>
</dbReference>
<keyword evidence="5" id="KW-0443">Lipid metabolism</keyword>
<dbReference type="CDD" id="cd02440">
    <property type="entry name" value="AdoMet_MTases"/>
    <property type="match status" value="1"/>
</dbReference>
<protein>
    <submittedName>
        <fullName evidence="7">Cyclopropane-fatty-acyl-phospholipid synthase</fullName>
        <ecNumber evidence="7">2.1.1.79</ecNumber>
    </submittedName>
</protein>
<dbReference type="PATRIC" id="fig|1769779.3.peg.1940"/>
<comment type="similarity">
    <text evidence="1">Belongs to the CFA/CMAS family.</text>
</comment>
<dbReference type="InterPro" id="IPR050723">
    <property type="entry name" value="CFA/CMAS"/>
</dbReference>
<dbReference type="Proteomes" id="UP000095672">
    <property type="component" value="Chromosome"/>
</dbReference>
<dbReference type="NCBIfam" id="NF008686">
    <property type="entry name" value="PRK11705.1"/>
    <property type="match status" value="1"/>
</dbReference>
<evidence type="ECO:0000256" key="2">
    <source>
        <dbReference type="ARBA" id="ARBA00022603"/>
    </source>
</evidence>
<keyword evidence="3 7" id="KW-0808">Transferase</keyword>
<dbReference type="STRING" id="1769779.AUP74_01934"/>
<dbReference type="RefSeq" id="WP_083260909.1">
    <property type="nucleotide sequence ID" value="NZ_CP014143.1"/>
</dbReference>
<dbReference type="PIRSF" id="PIRSF003085">
    <property type="entry name" value="CMAS"/>
    <property type="match status" value="1"/>
</dbReference>
<dbReference type="GO" id="GO:0032259">
    <property type="term" value="P:methylation"/>
    <property type="evidence" value="ECO:0007669"/>
    <property type="project" value="UniProtKB-KW"/>
</dbReference>
<evidence type="ECO:0000256" key="6">
    <source>
        <dbReference type="PIRSR" id="PIRSR003085-1"/>
    </source>
</evidence>
<evidence type="ECO:0000256" key="5">
    <source>
        <dbReference type="ARBA" id="ARBA00023098"/>
    </source>
</evidence>
<feature type="active site" evidence="6">
    <location>
        <position position="354"/>
    </location>
</feature>
<dbReference type="GO" id="GO:0008610">
    <property type="term" value="P:lipid biosynthetic process"/>
    <property type="evidence" value="ECO:0007669"/>
    <property type="project" value="InterPro"/>
</dbReference>
<dbReference type="InterPro" id="IPR003333">
    <property type="entry name" value="CMAS"/>
</dbReference>
<accession>A0A1C9W887</accession>
<keyword evidence="4" id="KW-0949">S-adenosyl-L-methionine</keyword>
<dbReference type="Gene3D" id="3.40.50.150">
    <property type="entry name" value="Vaccinia Virus protein VP39"/>
    <property type="match status" value="1"/>
</dbReference>
<dbReference type="EMBL" id="CP014143">
    <property type="protein sequence ID" value="AOS97364.1"/>
    <property type="molecule type" value="Genomic_DNA"/>
</dbReference>
<dbReference type="PANTHER" id="PTHR43667:SF1">
    <property type="entry name" value="CYCLOPROPANE-FATTY-ACYL-PHOSPHOLIPID SYNTHASE"/>
    <property type="match status" value="1"/>
</dbReference>
<keyword evidence="2 7" id="KW-0489">Methyltransferase</keyword>
<dbReference type="OrthoDB" id="9782855at2"/>
<dbReference type="AlphaFoldDB" id="A0A1C9W887"/>
<evidence type="ECO:0000313" key="7">
    <source>
        <dbReference type="EMBL" id="AOS97364.1"/>
    </source>
</evidence>
<sequence>MGSEQQQSMAAPTTPRDQHLLDELFAEADIRINGDRPWDMRLHRRSALDEIVTRQSLGLGETYMRGDWDVPALDQFFYRLLRTDLTPHIRTWRNGLRILRSYLVNRQSRRRAFEVGERHYDLGNDFYSTLLDSRLTYSCGYWKDADTLEEAQTAKLDLICRKLGLKPGMRLLDIGCGWGSLVSYAAEHYGVECVGVTVSREQCAYIEQHFGHLPVTVHLRDYRQLDQHFDRIASVGMFEHVGHRNHRTFMQVAKRCLKPDGLLLLHTIGKNQRHSSTDPWIDKYIFPNGELPSAGQIGDAADRLLVCEDLHNFGSDYDKTLMAWHENFEKHWERFAGQYGQRFYRMWRYYLLSCAGAFRARHIQLWQWLLSDRRPGGVARVS</sequence>
<dbReference type="GO" id="GO:0008825">
    <property type="term" value="F:cyclopropane-fatty-acyl-phospholipid synthase activity"/>
    <property type="evidence" value="ECO:0007669"/>
    <property type="project" value="UniProtKB-EC"/>
</dbReference>
<evidence type="ECO:0000313" key="8">
    <source>
        <dbReference type="Proteomes" id="UP000095672"/>
    </source>
</evidence>
<keyword evidence="8" id="KW-1185">Reference proteome</keyword>
<proteinExistence type="inferred from homology"/>
<name>A0A1C9W887_9GAMM</name>
<evidence type="ECO:0000256" key="1">
    <source>
        <dbReference type="ARBA" id="ARBA00010815"/>
    </source>
</evidence>
<organism evidence="7 8">
    <name type="scientific">Microbulbifer aggregans</name>
    <dbReference type="NCBI Taxonomy" id="1769779"/>
    <lineage>
        <taxon>Bacteria</taxon>
        <taxon>Pseudomonadati</taxon>
        <taxon>Pseudomonadota</taxon>
        <taxon>Gammaproteobacteria</taxon>
        <taxon>Cellvibrionales</taxon>
        <taxon>Microbulbiferaceae</taxon>
        <taxon>Microbulbifer</taxon>
    </lineage>
</organism>
<dbReference type="InterPro" id="IPR029063">
    <property type="entry name" value="SAM-dependent_MTases_sf"/>
</dbReference>
<evidence type="ECO:0000256" key="3">
    <source>
        <dbReference type="ARBA" id="ARBA00022679"/>
    </source>
</evidence>
<reference evidence="8" key="1">
    <citation type="submission" date="2016-01" db="EMBL/GenBank/DDBJ databases">
        <title>Complete genome sequence of Microbulbifer sp. CCB-MM1, a halophile isolated from Matang Mangrove Forest, Perak.</title>
        <authorList>
            <person name="Moh T.H."/>
            <person name="Dinesh B."/>
            <person name="Lau N.-S."/>
            <person name="Go F."/>
            <person name="Alexander Chong S.-C."/>
        </authorList>
    </citation>
    <scope>NUCLEOTIDE SEQUENCE [LARGE SCALE GENOMIC DNA]</scope>
    <source>
        <strain evidence="8">CCB-MM1</strain>
    </source>
</reference>
<gene>
    <name evidence="7" type="primary">cfa_1</name>
    <name evidence="7" type="ORF">AUP74_01934</name>
</gene>